<reference evidence="1 2" key="1">
    <citation type="journal article" date="2014" name="Agronomy (Basel)">
        <title>A Draft Genome Sequence for Ensete ventricosum, the Drought-Tolerant Tree Against Hunger.</title>
        <authorList>
            <person name="Harrison J."/>
            <person name="Moore K.A."/>
            <person name="Paszkiewicz K."/>
            <person name="Jones T."/>
            <person name="Grant M."/>
            <person name="Ambacheew D."/>
            <person name="Muzemil S."/>
            <person name="Studholme D.J."/>
        </authorList>
    </citation>
    <scope>NUCLEOTIDE SEQUENCE [LARGE SCALE GENOMIC DNA]</scope>
</reference>
<accession>A0A426YA82</accession>
<dbReference type="GO" id="GO:0051117">
    <property type="term" value="F:ATPase binding"/>
    <property type="evidence" value="ECO:0007669"/>
    <property type="project" value="InterPro"/>
</dbReference>
<dbReference type="InterPro" id="IPR029071">
    <property type="entry name" value="Ubiquitin-like_domsf"/>
</dbReference>
<dbReference type="PANTHER" id="PTHR47557">
    <property type="entry name" value="PLANT UBX DOMAIN-CONTAINING PROTEIN 1"/>
    <property type="match status" value="1"/>
</dbReference>
<sequence length="242" mass="27348">VINTARTQKTVVFRPKALWESQTIRFRKPTLGSLLLMASKRARLSTSVEADSARAKLEVVAAELGHEIRVFLATSQTKHAALTTSNAESQILKTQKMREAEAVACRERLTKAVIRVRFPDDYILEANFQPSETIQTLVDLLMKVVARPNLPFFLYLSKDFYSAGFAPGANVYFSYDVPESHGLYTNEPFLREDIRILSTLDLNQEQVDLKYAAPKPALLETASVVISAKPMVRSNKPKWFRR</sequence>
<dbReference type="PANTHER" id="PTHR47557:SF2">
    <property type="entry name" value="PLANT UBX DOMAIN-CONTAINING PROTEIN 1"/>
    <property type="match status" value="1"/>
</dbReference>
<evidence type="ECO:0008006" key="3">
    <source>
        <dbReference type="Google" id="ProtNLM"/>
    </source>
</evidence>
<dbReference type="Proteomes" id="UP000287651">
    <property type="component" value="Unassembled WGS sequence"/>
</dbReference>
<dbReference type="InterPro" id="IPR044232">
    <property type="entry name" value="PUX1"/>
</dbReference>
<evidence type="ECO:0000313" key="1">
    <source>
        <dbReference type="EMBL" id="RRT48617.1"/>
    </source>
</evidence>
<dbReference type="EMBL" id="AMZH03013841">
    <property type="protein sequence ID" value="RRT48617.1"/>
    <property type="molecule type" value="Genomic_DNA"/>
</dbReference>
<dbReference type="AlphaFoldDB" id="A0A426YA82"/>
<organism evidence="1 2">
    <name type="scientific">Ensete ventricosum</name>
    <name type="common">Abyssinian banana</name>
    <name type="synonym">Musa ensete</name>
    <dbReference type="NCBI Taxonomy" id="4639"/>
    <lineage>
        <taxon>Eukaryota</taxon>
        <taxon>Viridiplantae</taxon>
        <taxon>Streptophyta</taxon>
        <taxon>Embryophyta</taxon>
        <taxon>Tracheophyta</taxon>
        <taxon>Spermatophyta</taxon>
        <taxon>Magnoliopsida</taxon>
        <taxon>Liliopsida</taxon>
        <taxon>Zingiberales</taxon>
        <taxon>Musaceae</taxon>
        <taxon>Ensete</taxon>
    </lineage>
</organism>
<proteinExistence type="predicted"/>
<gene>
    <name evidence="1" type="ORF">B296_00052971</name>
</gene>
<comment type="caution">
    <text evidence="1">The sequence shown here is derived from an EMBL/GenBank/DDBJ whole genome shotgun (WGS) entry which is preliminary data.</text>
</comment>
<dbReference type="GO" id="GO:0032984">
    <property type="term" value="P:protein-containing complex disassembly"/>
    <property type="evidence" value="ECO:0007669"/>
    <property type="project" value="InterPro"/>
</dbReference>
<dbReference type="SUPFAM" id="SSF54236">
    <property type="entry name" value="Ubiquitin-like"/>
    <property type="match status" value="1"/>
</dbReference>
<feature type="non-terminal residue" evidence="1">
    <location>
        <position position="1"/>
    </location>
</feature>
<name>A0A426YA82_ENSVE</name>
<evidence type="ECO:0000313" key="2">
    <source>
        <dbReference type="Proteomes" id="UP000287651"/>
    </source>
</evidence>
<protein>
    <recommendedName>
        <fullName evidence="3">UBX domain-containing protein</fullName>
    </recommendedName>
</protein>